<reference evidence="2" key="1">
    <citation type="journal article" date="2022" name="G3 (Bethesda)">
        <title>High quality genome of the basidiomycete yeast Dioszegia hungarica PDD-24b-2 isolated from cloud water.</title>
        <authorList>
            <person name="Jarrige D."/>
            <person name="Haridas S."/>
            <person name="Bleykasten-Grosshans C."/>
            <person name="Joly M."/>
            <person name="Nadalig T."/>
            <person name="Sancelme M."/>
            <person name="Vuilleumier S."/>
            <person name="Grigoriev I.V."/>
            <person name="Amato P."/>
            <person name="Bringel F."/>
        </authorList>
    </citation>
    <scope>NUCLEOTIDE SEQUENCE</scope>
    <source>
        <strain evidence="2">PDD-24b-2</strain>
    </source>
</reference>
<evidence type="ECO:0000256" key="1">
    <source>
        <dbReference type="SAM" id="MobiDB-lite"/>
    </source>
</evidence>
<dbReference type="InterPro" id="IPR036038">
    <property type="entry name" value="Aminotransferase-like"/>
</dbReference>
<dbReference type="EMBL" id="JAKWFO010000003">
    <property type="protein sequence ID" value="KAI9638051.1"/>
    <property type="molecule type" value="Genomic_DNA"/>
</dbReference>
<dbReference type="SUPFAM" id="SSF56752">
    <property type="entry name" value="D-aminoacid aminotransferase-like PLP-dependent enzymes"/>
    <property type="match status" value="1"/>
</dbReference>
<feature type="region of interest" description="Disordered" evidence="1">
    <location>
        <begin position="85"/>
        <end position="121"/>
    </location>
</feature>
<dbReference type="PANTHER" id="PTHR31223:SF70">
    <property type="entry name" value="LOG FAMILY PROTEIN YJL055W"/>
    <property type="match status" value="1"/>
</dbReference>
<dbReference type="InterPro" id="IPR031100">
    <property type="entry name" value="LOG_fam"/>
</dbReference>
<dbReference type="Pfam" id="PF03641">
    <property type="entry name" value="Lysine_decarbox"/>
    <property type="match status" value="1"/>
</dbReference>
<dbReference type="PANTHER" id="PTHR31223">
    <property type="entry name" value="LOG FAMILY PROTEIN YJL055W"/>
    <property type="match status" value="1"/>
</dbReference>
<dbReference type="NCBIfam" id="TIGR00730">
    <property type="entry name" value="Rossman fold protein, TIGR00730 family"/>
    <property type="match status" value="1"/>
</dbReference>
<dbReference type="SUPFAM" id="SSF102405">
    <property type="entry name" value="MCP/YpsA-like"/>
    <property type="match status" value="1"/>
</dbReference>
<dbReference type="Gene3D" id="3.40.50.450">
    <property type="match status" value="1"/>
</dbReference>
<keyword evidence="3" id="KW-1185">Reference proteome</keyword>
<feature type="region of interest" description="Disordered" evidence="1">
    <location>
        <begin position="432"/>
        <end position="451"/>
    </location>
</feature>
<dbReference type="Proteomes" id="UP001164286">
    <property type="component" value="Unassembled WGS sequence"/>
</dbReference>
<evidence type="ECO:0000313" key="3">
    <source>
        <dbReference type="Proteomes" id="UP001164286"/>
    </source>
</evidence>
<dbReference type="AlphaFoldDB" id="A0AA38HFH7"/>
<proteinExistence type="predicted"/>
<name>A0AA38HFH7_9TREE</name>
<dbReference type="GO" id="GO:0016799">
    <property type="term" value="F:hydrolase activity, hydrolyzing N-glycosyl compounds"/>
    <property type="evidence" value="ECO:0007669"/>
    <property type="project" value="TreeGrafter"/>
</dbReference>
<dbReference type="Gene3D" id="3.20.10.10">
    <property type="entry name" value="D-amino Acid Aminotransferase, subunit A, domain 2"/>
    <property type="match status" value="1"/>
</dbReference>
<evidence type="ECO:0008006" key="4">
    <source>
        <dbReference type="Google" id="ProtNLM"/>
    </source>
</evidence>
<comment type="caution">
    <text evidence="2">The sequence shown here is derived from an EMBL/GenBank/DDBJ whole genome shotgun (WGS) entry which is preliminary data.</text>
</comment>
<dbReference type="RefSeq" id="XP_052947828.1">
    <property type="nucleotide sequence ID" value="XM_053091984.1"/>
</dbReference>
<organism evidence="2 3">
    <name type="scientific">Dioszegia hungarica</name>
    <dbReference type="NCBI Taxonomy" id="4972"/>
    <lineage>
        <taxon>Eukaryota</taxon>
        <taxon>Fungi</taxon>
        <taxon>Dikarya</taxon>
        <taxon>Basidiomycota</taxon>
        <taxon>Agaricomycotina</taxon>
        <taxon>Tremellomycetes</taxon>
        <taxon>Tremellales</taxon>
        <taxon>Bulleribasidiaceae</taxon>
        <taxon>Dioszegia</taxon>
    </lineage>
</organism>
<dbReference type="InterPro" id="IPR005269">
    <property type="entry name" value="LOG"/>
</dbReference>
<accession>A0AA38HFH7</accession>
<dbReference type="GO" id="GO:0009691">
    <property type="term" value="P:cytokinin biosynthetic process"/>
    <property type="evidence" value="ECO:0007669"/>
    <property type="project" value="InterPro"/>
</dbReference>
<protein>
    <recommendedName>
        <fullName evidence="4">Lysine decarboxylase</fullName>
    </recommendedName>
</protein>
<sequence length="509" mass="54666">MSAETSSVFPSGMDKPVCVFCGSSPGKSPIHADAARAVGQAMASANMPLVYGGGRRGIMGVVSQATLEAGGHVHGIVPRALMTRASERTSAPTVNPVAGSGGASQDKEKVQSAEGAGEDLVDSDYDGRMTLSVVDSMHERKMKMAQLSTGGFIVLPGGYGTFEEALEMITWNQLKIHQLPVVILNIDNFYTPLQTLFTSASSSGFINPENLSLVKIVDLPGGEKDNADPSKAGEWGQVAVDAIKKFTFSAGAGYNLSWKTEGEGESNAAWAYFTKRDGTEVWGDWPGDENVWERIKDKVEHSEREGGGDWRVRVVLHKDGQVEVQLIAASPSAGRFDLTLPPLPTQPRRRLVLSPSSTSLPPLETPFRLFKTTHRPMYTAPLAPYPPGTEVLLHTGTHLLETCTSNIALHLPDPDRPEEAEWVTPALRSELEAEDGIEGEGGGGDELRGLGKRGDTAEFLAGTVRAELIERGVVRVGQVSLGDWERCKREGRGVVGFNGFVGVWAAEFD</sequence>
<evidence type="ECO:0000313" key="2">
    <source>
        <dbReference type="EMBL" id="KAI9638051.1"/>
    </source>
</evidence>
<dbReference type="InterPro" id="IPR043132">
    <property type="entry name" value="BCAT-like_C"/>
</dbReference>
<dbReference type="GO" id="GO:0005829">
    <property type="term" value="C:cytosol"/>
    <property type="evidence" value="ECO:0007669"/>
    <property type="project" value="TreeGrafter"/>
</dbReference>
<dbReference type="GeneID" id="77731189"/>
<gene>
    <name evidence="2" type="ORF">MKK02DRAFT_42433</name>
</gene>